<dbReference type="EMBL" id="JADBGQ010000007">
    <property type="protein sequence ID" value="KAG5388495.1"/>
    <property type="molecule type" value="Genomic_DNA"/>
</dbReference>
<sequence length="504" mass="56397">MLENQLFKFPLGHSYRGAVSAFVIRPKLKDLSKNSSTGSVLLHGCRSQNYRQIDILYDHDLYFLVVDLGRVTLVLNASGDVARRHRLRSCSRVLLFILCCNSIFLFAVVKFYSSDLTGTALFSGDSLTVCSSFISASHSLYFVSSVILRAISVSRIASRSLTMVYRSKSSDGAEHLFHAISARNTLYSVSLVILRTSFVSHIASKSLAMVFRSKSSDGTEHLFQAISARNTQNERYFPNPDLRALILTLQDMYVDATVLVEKQIVSMVASLQYATNRSLEDWLFIVKILVVIGSGDIHFSPMRFLCSYRPDLVPCVYGAPLLRLRPDWYSRSSTIISMTLTSSFGHCLCHKLIVRPVFVGFQAQPGSKTPTINEASQTSSCRCHERSFSTLLLIVEVHLSTSTPLNKRYLTRGLRANEHCCFPDSLISCVMVRFGPEDTTRIILLRLEVVKHSTSRLKVTISKSEDFKGPNTFSMRLLASGSFDINFDPLSNLAKFSIFSLICS</sequence>
<accession>A0ABQ7LS87</accession>
<evidence type="ECO:0000313" key="2">
    <source>
        <dbReference type="EMBL" id="KAG5388495.1"/>
    </source>
</evidence>
<name>A0ABQ7LS87_BRACM</name>
<keyword evidence="1" id="KW-0812">Transmembrane</keyword>
<reference evidence="2 3" key="1">
    <citation type="submission" date="2021-03" db="EMBL/GenBank/DDBJ databases">
        <authorList>
            <person name="King G.J."/>
            <person name="Bancroft I."/>
            <person name="Baten A."/>
            <person name="Bloomfield J."/>
            <person name="Borpatragohain P."/>
            <person name="He Z."/>
            <person name="Irish N."/>
            <person name="Irwin J."/>
            <person name="Liu K."/>
            <person name="Mauleon R.P."/>
            <person name="Moore J."/>
            <person name="Morris R."/>
            <person name="Ostergaard L."/>
            <person name="Wang B."/>
            <person name="Wells R."/>
        </authorList>
    </citation>
    <scope>NUCLEOTIDE SEQUENCE [LARGE SCALE GENOMIC DNA]</scope>
    <source>
        <strain evidence="2">R-o-18</strain>
        <tissue evidence="2">Leaf</tissue>
    </source>
</reference>
<comment type="caution">
    <text evidence="2">The sequence shown here is derived from an EMBL/GenBank/DDBJ whole genome shotgun (WGS) entry which is preliminary data.</text>
</comment>
<proteinExistence type="predicted"/>
<keyword evidence="1" id="KW-1133">Transmembrane helix</keyword>
<keyword evidence="1" id="KW-0472">Membrane</keyword>
<evidence type="ECO:0000256" key="1">
    <source>
        <dbReference type="SAM" id="Phobius"/>
    </source>
</evidence>
<feature type="transmembrane region" description="Helical" evidence="1">
    <location>
        <begin position="93"/>
        <end position="113"/>
    </location>
</feature>
<organism evidence="2 3">
    <name type="scientific">Brassica rapa subsp. trilocularis</name>
    <dbReference type="NCBI Taxonomy" id="1813537"/>
    <lineage>
        <taxon>Eukaryota</taxon>
        <taxon>Viridiplantae</taxon>
        <taxon>Streptophyta</taxon>
        <taxon>Embryophyta</taxon>
        <taxon>Tracheophyta</taxon>
        <taxon>Spermatophyta</taxon>
        <taxon>Magnoliopsida</taxon>
        <taxon>eudicotyledons</taxon>
        <taxon>Gunneridae</taxon>
        <taxon>Pentapetalae</taxon>
        <taxon>rosids</taxon>
        <taxon>malvids</taxon>
        <taxon>Brassicales</taxon>
        <taxon>Brassicaceae</taxon>
        <taxon>Brassiceae</taxon>
        <taxon>Brassica</taxon>
    </lineage>
</organism>
<dbReference type="Proteomes" id="UP000823674">
    <property type="component" value="Chromosome A08"/>
</dbReference>
<keyword evidence="3" id="KW-1185">Reference proteome</keyword>
<gene>
    <name evidence="2" type="primary">A08g503100.1_BraROA</name>
    <name evidence="2" type="ORF">IGI04_030036</name>
</gene>
<evidence type="ECO:0000313" key="3">
    <source>
        <dbReference type="Proteomes" id="UP000823674"/>
    </source>
</evidence>
<protein>
    <submittedName>
        <fullName evidence="2">Uncharacterized protein</fullName>
    </submittedName>
</protein>